<feature type="domain" description="GGDEF" evidence="1">
    <location>
        <begin position="72"/>
        <end position="206"/>
    </location>
</feature>
<dbReference type="GO" id="GO:0043709">
    <property type="term" value="P:cell adhesion involved in single-species biofilm formation"/>
    <property type="evidence" value="ECO:0007669"/>
    <property type="project" value="TreeGrafter"/>
</dbReference>
<protein>
    <submittedName>
        <fullName evidence="2">Diguanylate cyclase DosC</fullName>
        <ecNumber evidence="2">2.7.7.65</ecNumber>
    </submittedName>
</protein>
<dbReference type="GO" id="GO:0052621">
    <property type="term" value="F:diguanylate cyclase activity"/>
    <property type="evidence" value="ECO:0007669"/>
    <property type="project" value="UniProtKB-EC"/>
</dbReference>
<dbReference type="EMBL" id="MLJW01000001">
    <property type="protein sequence ID" value="OIR19799.1"/>
    <property type="molecule type" value="Genomic_DNA"/>
</dbReference>
<dbReference type="GO" id="GO:0005886">
    <property type="term" value="C:plasma membrane"/>
    <property type="evidence" value="ECO:0007669"/>
    <property type="project" value="TreeGrafter"/>
</dbReference>
<dbReference type="NCBIfam" id="TIGR00254">
    <property type="entry name" value="GGDEF"/>
    <property type="match status" value="1"/>
</dbReference>
<dbReference type="GO" id="GO:1902201">
    <property type="term" value="P:negative regulation of bacterial-type flagellum-dependent cell motility"/>
    <property type="evidence" value="ECO:0007669"/>
    <property type="project" value="TreeGrafter"/>
</dbReference>
<comment type="caution">
    <text evidence="2">The sequence shown here is derived from an EMBL/GenBank/DDBJ whole genome shotgun (WGS) entry which is preliminary data.</text>
</comment>
<gene>
    <name evidence="2" type="primary">dosC_1</name>
    <name evidence="2" type="ORF">GALL_06830</name>
</gene>
<proteinExistence type="predicted"/>
<dbReference type="FunFam" id="3.30.70.270:FF:000001">
    <property type="entry name" value="Diguanylate cyclase domain protein"/>
    <property type="match status" value="1"/>
</dbReference>
<accession>A0A1J5TFV0</accession>
<dbReference type="InterPro" id="IPR043128">
    <property type="entry name" value="Rev_trsase/Diguanyl_cyclase"/>
</dbReference>
<evidence type="ECO:0000313" key="2">
    <source>
        <dbReference type="EMBL" id="OIR19799.1"/>
    </source>
</evidence>
<dbReference type="InterPro" id="IPR050469">
    <property type="entry name" value="Diguanylate_Cyclase"/>
</dbReference>
<dbReference type="CDD" id="cd01949">
    <property type="entry name" value="GGDEF"/>
    <property type="match status" value="1"/>
</dbReference>
<dbReference type="PANTHER" id="PTHR45138">
    <property type="entry name" value="REGULATORY COMPONENTS OF SENSORY TRANSDUCTION SYSTEM"/>
    <property type="match status" value="1"/>
</dbReference>
<dbReference type="InterPro" id="IPR000160">
    <property type="entry name" value="GGDEF_dom"/>
</dbReference>
<dbReference type="EC" id="2.7.7.65" evidence="2"/>
<dbReference type="SUPFAM" id="SSF55073">
    <property type="entry name" value="Nucleotide cyclase"/>
    <property type="match status" value="1"/>
</dbReference>
<evidence type="ECO:0000259" key="1">
    <source>
        <dbReference type="PROSITE" id="PS50887"/>
    </source>
</evidence>
<name>A0A1J5TFV0_9ZZZZ</name>
<dbReference type="Pfam" id="PF00990">
    <property type="entry name" value="GGDEF"/>
    <property type="match status" value="1"/>
</dbReference>
<dbReference type="InterPro" id="IPR029787">
    <property type="entry name" value="Nucleotide_cyclase"/>
</dbReference>
<dbReference type="Gene3D" id="3.30.70.270">
    <property type="match status" value="1"/>
</dbReference>
<organism evidence="2">
    <name type="scientific">mine drainage metagenome</name>
    <dbReference type="NCBI Taxonomy" id="410659"/>
    <lineage>
        <taxon>unclassified sequences</taxon>
        <taxon>metagenomes</taxon>
        <taxon>ecological metagenomes</taxon>
    </lineage>
</organism>
<sequence length="206" mass="22865">MHPLLNHQLRHYMGADFVVPEGRMRSLFEAISEHYRQLEHLGRFDPLTGVANRRYLAEIMEAERIRSSRYGSPPSVLMVDVDCFKEINDTHGHQAGDMVLQALCETCRSVLREVDIVGRWGGDEFVVLLPETSPVLAPKVAERLRRAIGELQLASGNGHPLQFSVSIGCASCAAEDDGMDIVLGLADGSLYRAKHTGRNRVCVAVR</sequence>
<dbReference type="PROSITE" id="PS50887">
    <property type="entry name" value="GGDEF"/>
    <property type="match status" value="1"/>
</dbReference>
<keyword evidence="2" id="KW-0548">Nucleotidyltransferase</keyword>
<dbReference type="SMART" id="SM00267">
    <property type="entry name" value="GGDEF"/>
    <property type="match status" value="1"/>
</dbReference>
<dbReference type="PANTHER" id="PTHR45138:SF9">
    <property type="entry name" value="DIGUANYLATE CYCLASE DGCM-RELATED"/>
    <property type="match status" value="1"/>
</dbReference>
<reference evidence="2" key="1">
    <citation type="submission" date="2016-10" db="EMBL/GenBank/DDBJ databases">
        <title>Sequence of Gallionella enrichment culture.</title>
        <authorList>
            <person name="Poehlein A."/>
            <person name="Muehling M."/>
            <person name="Daniel R."/>
        </authorList>
    </citation>
    <scope>NUCLEOTIDE SEQUENCE</scope>
</reference>
<dbReference type="AlphaFoldDB" id="A0A1J5TFV0"/>
<keyword evidence="2" id="KW-0808">Transferase</keyword>